<protein>
    <submittedName>
        <fullName evidence="2">Uncharacterized protein</fullName>
    </submittedName>
</protein>
<dbReference type="AlphaFoldDB" id="A0A451B0M9"/>
<dbReference type="EMBL" id="CAADFZ010000083">
    <property type="protein sequence ID" value="VFK66216.1"/>
    <property type="molecule type" value="Genomic_DNA"/>
</dbReference>
<organism evidence="2">
    <name type="scientific">Candidatus Kentrum sp. UNK</name>
    <dbReference type="NCBI Taxonomy" id="2126344"/>
    <lineage>
        <taxon>Bacteria</taxon>
        <taxon>Pseudomonadati</taxon>
        <taxon>Pseudomonadota</taxon>
        <taxon>Gammaproteobacteria</taxon>
        <taxon>Candidatus Kentrum</taxon>
    </lineage>
</organism>
<evidence type="ECO:0000313" key="1">
    <source>
        <dbReference type="EMBL" id="VFK66216.1"/>
    </source>
</evidence>
<gene>
    <name evidence="1" type="ORF">BECKUNK1418G_GA0071005_108317</name>
    <name evidence="2" type="ORF">BECKUNK1418H_GA0071006_108317</name>
</gene>
<accession>A0A451B0M9</accession>
<dbReference type="EMBL" id="CAADGD010000083">
    <property type="protein sequence ID" value="VFK71831.1"/>
    <property type="molecule type" value="Genomic_DNA"/>
</dbReference>
<reference evidence="2" key="1">
    <citation type="submission" date="2019-02" db="EMBL/GenBank/DDBJ databases">
        <authorList>
            <person name="Gruber-Vodicka R. H."/>
            <person name="Seah K. B. B."/>
        </authorList>
    </citation>
    <scope>NUCLEOTIDE SEQUENCE</scope>
    <source>
        <strain evidence="2">BECK_BY19</strain>
        <strain evidence="1">BECK_BY8</strain>
    </source>
</reference>
<evidence type="ECO:0000313" key="2">
    <source>
        <dbReference type="EMBL" id="VFK71831.1"/>
    </source>
</evidence>
<name>A0A451B0M9_9GAMM</name>
<sequence>MEALALGEYERFDARRKAWEAAQADRQDEEELRQIEAQIKNRVVDAG</sequence>
<proteinExistence type="predicted"/>